<reference evidence="2" key="1">
    <citation type="submission" date="2018-03" db="EMBL/GenBank/DDBJ databases">
        <authorList>
            <person name="Nunes O.C."/>
            <person name="Lopes A.R."/>
            <person name="Froufe H."/>
            <person name="Munoz-Merida A."/>
            <person name="Barroso C."/>
            <person name="Egas C."/>
        </authorList>
    </citation>
    <scope>NUCLEOTIDE SEQUENCE</scope>
    <source>
        <strain evidence="2">ON4</strain>
    </source>
</reference>
<keyword evidence="1" id="KW-0175">Coiled coil</keyword>
<evidence type="ECO:0000313" key="2">
    <source>
        <dbReference type="EMBL" id="MDJ1370648.1"/>
    </source>
</evidence>
<evidence type="ECO:0000256" key="1">
    <source>
        <dbReference type="SAM" id="Coils"/>
    </source>
</evidence>
<keyword evidence="3" id="KW-1185">Reference proteome</keyword>
<organism evidence="2 3">
    <name type="scientific">Gulosibacter molinativorax</name>
    <dbReference type="NCBI Taxonomy" id="256821"/>
    <lineage>
        <taxon>Bacteria</taxon>
        <taxon>Bacillati</taxon>
        <taxon>Actinomycetota</taxon>
        <taxon>Actinomycetes</taxon>
        <taxon>Micrococcales</taxon>
        <taxon>Microbacteriaceae</taxon>
        <taxon>Gulosibacter</taxon>
    </lineage>
</organism>
<evidence type="ECO:0000313" key="3">
    <source>
        <dbReference type="Proteomes" id="UP001170379"/>
    </source>
</evidence>
<accession>A0ABT7C6D2</accession>
<comment type="caution">
    <text evidence="2">The sequence shown here is derived from an EMBL/GenBank/DDBJ whole genome shotgun (WGS) entry which is preliminary data.</text>
</comment>
<protein>
    <submittedName>
        <fullName evidence="2">Uncharacterized protein</fullName>
    </submittedName>
</protein>
<gene>
    <name evidence="2" type="ORF">C7K25_04585</name>
</gene>
<proteinExistence type="predicted"/>
<dbReference type="EMBL" id="PXVD01000006">
    <property type="protein sequence ID" value="MDJ1370648.1"/>
    <property type="molecule type" value="Genomic_DNA"/>
</dbReference>
<name>A0ABT7C6D2_9MICO</name>
<dbReference type="RefSeq" id="WP_026937886.1">
    <property type="nucleotide sequence ID" value="NZ_CP028426.1"/>
</dbReference>
<sequence length="104" mass="11955">MTSERISDEQLAECMEYATHEADMSGNAARVNPDHVDDARFYRNLEAALTELQSFRAREAEVEAKLAKVREQLLEPVPLGSSWMREWDKRLTRMLAILDGDNDE</sequence>
<feature type="coiled-coil region" evidence="1">
    <location>
        <begin position="45"/>
        <end position="72"/>
    </location>
</feature>
<reference evidence="2" key="2">
    <citation type="journal article" date="2022" name="Sci. Rep.">
        <title>In silico prediction of the enzymes involved in the degradation of the herbicide molinate by Gulosibacter molinativorax ON4T.</title>
        <authorList>
            <person name="Lopes A.R."/>
            <person name="Bunin E."/>
            <person name="Viana A.T."/>
            <person name="Froufe H."/>
            <person name="Munoz-Merida A."/>
            <person name="Pinho D."/>
            <person name="Figueiredo J."/>
            <person name="Barroso C."/>
            <person name="Vaz-Moreira I."/>
            <person name="Bellanger X."/>
            <person name="Egas C."/>
            <person name="Nunes O.C."/>
        </authorList>
    </citation>
    <scope>NUCLEOTIDE SEQUENCE</scope>
    <source>
        <strain evidence="2">ON4</strain>
    </source>
</reference>
<dbReference type="Proteomes" id="UP001170379">
    <property type="component" value="Unassembled WGS sequence"/>
</dbReference>